<dbReference type="InterPro" id="IPR036388">
    <property type="entry name" value="WH-like_DNA-bd_sf"/>
</dbReference>
<comment type="caution">
    <text evidence="1">The sequence shown here is derived from an EMBL/GenBank/DDBJ whole genome shotgun (WGS) entry which is preliminary data.</text>
</comment>
<evidence type="ECO:0000313" key="2">
    <source>
        <dbReference type="Proteomes" id="UP000220768"/>
    </source>
</evidence>
<accession>A0A2A6J6F5</accession>
<gene>
    <name evidence="1" type="ORF">CO666_25445</name>
</gene>
<evidence type="ECO:0008006" key="3">
    <source>
        <dbReference type="Google" id="ProtNLM"/>
    </source>
</evidence>
<proteinExistence type="predicted"/>
<sequence>MLPPSERSCLRWLSRGRTLEEVALLQGKSVTEVEHCLERVLASLEADSIAEAIQKTNASISNHSC</sequence>
<dbReference type="Proteomes" id="UP000220768">
    <property type="component" value="Unassembled WGS sequence"/>
</dbReference>
<dbReference type="InterPro" id="IPR016032">
    <property type="entry name" value="Sig_transdc_resp-reg_C-effctor"/>
</dbReference>
<reference evidence="1 2" key="1">
    <citation type="submission" date="2017-09" db="EMBL/GenBank/DDBJ databases">
        <title>Comparative genomics of rhizobia isolated from Phaseolus vulgaris in China.</title>
        <authorList>
            <person name="Tong W."/>
        </authorList>
    </citation>
    <scope>NUCLEOTIDE SEQUENCE [LARGE SCALE GENOMIC DNA]</scope>
    <source>
        <strain evidence="1 2">C5</strain>
    </source>
</reference>
<dbReference type="GO" id="GO:0006355">
    <property type="term" value="P:regulation of DNA-templated transcription"/>
    <property type="evidence" value="ECO:0007669"/>
    <property type="project" value="InterPro"/>
</dbReference>
<keyword evidence="2" id="KW-1185">Reference proteome</keyword>
<organism evidence="1 2">
    <name type="scientific">Rhizobium chutanense</name>
    <dbReference type="NCBI Taxonomy" id="2035448"/>
    <lineage>
        <taxon>Bacteria</taxon>
        <taxon>Pseudomonadati</taxon>
        <taxon>Pseudomonadota</taxon>
        <taxon>Alphaproteobacteria</taxon>
        <taxon>Hyphomicrobiales</taxon>
        <taxon>Rhizobiaceae</taxon>
        <taxon>Rhizobium/Agrobacterium group</taxon>
        <taxon>Rhizobium</taxon>
    </lineage>
</organism>
<name>A0A2A6J6F5_9HYPH</name>
<dbReference type="SUPFAM" id="SSF46894">
    <property type="entry name" value="C-terminal effector domain of the bipartite response regulators"/>
    <property type="match status" value="1"/>
</dbReference>
<protein>
    <recommendedName>
        <fullName evidence="3">LuxR family transcriptional regulator</fullName>
    </recommendedName>
</protein>
<dbReference type="Gene3D" id="1.10.10.10">
    <property type="entry name" value="Winged helix-like DNA-binding domain superfamily/Winged helix DNA-binding domain"/>
    <property type="match status" value="1"/>
</dbReference>
<dbReference type="GO" id="GO:0003677">
    <property type="term" value="F:DNA binding"/>
    <property type="evidence" value="ECO:0007669"/>
    <property type="project" value="InterPro"/>
</dbReference>
<dbReference type="EMBL" id="NWSV01000023">
    <property type="protein sequence ID" value="PDT01443.1"/>
    <property type="molecule type" value="Genomic_DNA"/>
</dbReference>
<evidence type="ECO:0000313" key="1">
    <source>
        <dbReference type="EMBL" id="PDT01443.1"/>
    </source>
</evidence>
<dbReference type="AlphaFoldDB" id="A0A2A6J6F5"/>